<dbReference type="Proteomes" id="UP000078543">
    <property type="component" value="Unassembled WGS sequence"/>
</dbReference>
<dbReference type="Pfam" id="PF05168">
    <property type="entry name" value="HEPN"/>
    <property type="match status" value="1"/>
</dbReference>
<organism evidence="2 3">
    <name type="scientific">Magnetospirillum moscoviense</name>
    <dbReference type="NCBI Taxonomy" id="1437059"/>
    <lineage>
        <taxon>Bacteria</taxon>
        <taxon>Pseudomonadati</taxon>
        <taxon>Pseudomonadota</taxon>
        <taxon>Alphaproteobacteria</taxon>
        <taxon>Rhodospirillales</taxon>
        <taxon>Rhodospirillaceae</taxon>
        <taxon>Magnetospirillum</taxon>
    </lineage>
</organism>
<dbReference type="Gene3D" id="1.20.120.330">
    <property type="entry name" value="Nucleotidyltransferases domain 2"/>
    <property type="match status" value="1"/>
</dbReference>
<accession>A0A178MK55</accession>
<keyword evidence="3" id="KW-1185">Reference proteome</keyword>
<proteinExistence type="predicted"/>
<dbReference type="EMBL" id="LWQU01000152">
    <property type="protein sequence ID" value="OAN48979.1"/>
    <property type="molecule type" value="Genomic_DNA"/>
</dbReference>
<sequence>MGNEAVREWLAIVESDLRAVRNCLNGPEPTVQVAIYHCQQAAEKLVKAALVADAINPPRGHDIGALVDRLRPDHPLHGCFRSWRI</sequence>
<feature type="domain" description="HEPN" evidence="1">
    <location>
        <begin position="6"/>
        <end position="71"/>
    </location>
</feature>
<evidence type="ECO:0000259" key="1">
    <source>
        <dbReference type="Pfam" id="PF05168"/>
    </source>
</evidence>
<reference evidence="2 3" key="1">
    <citation type="submission" date="2016-04" db="EMBL/GenBank/DDBJ databases">
        <title>Draft genome sequence of freshwater magnetotactic bacteria Magnetospirillum marisnigri SP-1 and Magnetospirillum moscoviense BB-1.</title>
        <authorList>
            <person name="Koziaeva V."/>
            <person name="Dziuba M.V."/>
            <person name="Ivanov T.M."/>
            <person name="Kuznetsov B."/>
            <person name="Grouzdev D.S."/>
        </authorList>
    </citation>
    <scope>NUCLEOTIDE SEQUENCE [LARGE SCALE GENOMIC DNA]</scope>
    <source>
        <strain evidence="2 3">BB-1</strain>
    </source>
</reference>
<dbReference type="InterPro" id="IPR007842">
    <property type="entry name" value="HEPN_dom"/>
</dbReference>
<protein>
    <recommendedName>
        <fullName evidence="1">HEPN domain-containing protein</fullName>
    </recommendedName>
</protein>
<evidence type="ECO:0000313" key="2">
    <source>
        <dbReference type="EMBL" id="OAN48979.1"/>
    </source>
</evidence>
<evidence type="ECO:0000313" key="3">
    <source>
        <dbReference type="Proteomes" id="UP000078543"/>
    </source>
</evidence>
<comment type="caution">
    <text evidence="2">The sequence shown here is derived from an EMBL/GenBank/DDBJ whole genome shotgun (WGS) entry which is preliminary data.</text>
</comment>
<dbReference type="AlphaFoldDB" id="A0A178MK55"/>
<dbReference type="SUPFAM" id="SSF81593">
    <property type="entry name" value="Nucleotidyltransferase substrate binding subunit/domain"/>
    <property type="match status" value="1"/>
</dbReference>
<name>A0A178MK55_9PROT</name>
<dbReference type="RefSeq" id="WP_068502178.1">
    <property type="nucleotide sequence ID" value="NZ_LWQU01000152.1"/>
</dbReference>
<gene>
    <name evidence="2" type="ORF">A6A05_03055</name>
</gene>
<dbReference type="STRING" id="1437059.A6A05_03055"/>